<feature type="transmembrane region" description="Helical" evidence="16">
    <location>
        <begin position="235"/>
        <end position="256"/>
    </location>
</feature>
<evidence type="ECO:0000256" key="3">
    <source>
        <dbReference type="ARBA" id="ARBA00011738"/>
    </source>
</evidence>
<keyword evidence="11" id="KW-0630">Potassium</keyword>
<dbReference type="SUPFAM" id="SSF81324">
    <property type="entry name" value="Voltage-gated potassium channels"/>
    <property type="match status" value="2"/>
</dbReference>
<dbReference type="InterPro" id="IPR013099">
    <property type="entry name" value="K_chnl_dom"/>
</dbReference>
<comment type="subunit">
    <text evidence="3">Homodimer.</text>
</comment>
<keyword evidence="9" id="KW-0631">Potassium channel</keyword>
<keyword evidence="12 16" id="KW-1133">Transmembrane helix</keyword>
<evidence type="ECO:0000313" key="19">
    <source>
        <dbReference type="Proteomes" id="UP000187406"/>
    </source>
</evidence>
<dbReference type="Pfam" id="PF07885">
    <property type="entry name" value="Ion_trans_2"/>
    <property type="match status" value="2"/>
</dbReference>
<dbReference type="STRING" id="3775.A0A1Q3DJA0"/>
<keyword evidence="8" id="KW-0677">Repeat</keyword>
<dbReference type="PANTHER" id="PTHR11003">
    <property type="entry name" value="POTASSIUM CHANNEL, SUBFAMILY K"/>
    <property type="match status" value="1"/>
</dbReference>
<keyword evidence="10" id="KW-0106">Calcium</keyword>
<dbReference type="OrthoDB" id="415460at2759"/>
<dbReference type="AlphaFoldDB" id="A0A1Q3DJA0"/>
<keyword evidence="6 16" id="KW-0812">Transmembrane</keyword>
<name>A0A1Q3DJA0_CEPFO</name>
<evidence type="ECO:0000256" key="9">
    <source>
        <dbReference type="ARBA" id="ARBA00022826"/>
    </source>
</evidence>
<keyword evidence="13" id="KW-0406">Ion transport</keyword>
<dbReference type="GO" id="GO:0022841">
    <property type="term" value="F:potassium ion leak channel activity"/>
    <property type="evidence" value="ECO:0007669"/>
    <property type="project" value="TreeGrafter"/>
</dbReference>
<keyword evidence="19" id="KW-1185">Reference proteome</keyword>
<feature type="transmembrane region" description="Helical" evidence="16">
    <location>
        <begin position="111"/>
        <end position="133"/>
    </location>
</feature>
<feature type="transmembrane region" description="Helical" evidence="16">
    <location>
        <begin position="291"/>
        <end position="310"/>
    </location>
</feature>
<keyword evidence="4" id="KW-0813">Transport</keyword>
<sequence>MISFHYIILINMDEPLISKTVQEEPSGLSTRRDFPSPPSWHHSTAHLITNDAIIPILPTPNSASYANLIANLNKKKLTRRSHSAPSVFTDVREAFTDSLDPRSPLKSTPLIVRQAFIGVALYIIVGIAIFITSGSFKGTATFKPVDALYFSVVTLCTIGYGDIVPDTAFTKLFTCIFILVGFGFIDILLNGLVTYICDRQEAVLLSTLDENRFNSMVQAYMIDRQKGRMRIRMKVCLALGVVILCIAIGTITVHFLEEMSWVDSFYLSVTSVTTVGYGDYAFTTATGRCFAIVWLLVSTLAVARAFLYLTELRIDKRNRMVAKWVLHKKMTLGDLVAADLDNDGSIRYPFYFYTPAYIKRHSTSKMDVSTFYCWIKILVFHCLCICIKDRHANCLHSMNRNTAHS</sequence>
<accession>A0A1Q3DJA0</accession>
<dbReference type="FunFam" id="1.10.287.70:FF:000102">
    <property type="entry name" value="Two-pore potassium channel 3"/>
    <property type="match status" value="1"/>
</dbReference>
<protein>
    <submittedName>
        <fullName evidence="18">Ion_trans_2 domain-containing protein</fullName>
    </submittedName>
</protein>
<proteinExistence type="inferred from homology"/>
<evidence type="ECO:0000256" key="11">
    <source>
        <dbReference type="ARBA" id="ARBA00022958"/>
    </source>
</evidence>
<feature type="transmembrane region" description="Helical" evidence="16">
    <location>
        <begin position="145"/>
        <end position="163"/>
    </location>
</feature>
<evidence type="ECO:0000256" key="4">
    <source>
        <dbReference type="ARBA" id="ARBA00022448"/>
    </source>
</evidence>
<evidence type="ECO:0000259" key="17">
    <source>
        <dbReference type="Pfam" id="PF07885"/>
    </source>
</evidence>
<dbReference type="Proteomes" id="UP000187406">
    <property type="component" value="Unassembled WGS sequence"/>
</dbReference>
<dbReference type="GO" id="GO:0015271">
    <property type="term" value="F:outward rectifier potassium channel activity"/>
    <property type="evidence" value="ECO:0007669"/>
    <property type="project" value="TreeGrafter"/>
</dbReference>
<evidence type="ECO:0000256" key="12">
    <source>
        <dbReference type="ARBA" id="ARBA00022989"/>
    </source>
</evidence>
<evidence type="ECO:0000256" key="7">
    <source>
        <dbReference type="ARBA" id="ARBA00022723"/>
    </source>
</evidence>
<evidence type="ECO:0000256" key="13">
    <source>
        <dbReference type="ARBA" id="ARBA00023065"/>
    </source>
</evidence>
<evidence type="ECO:0000313" key="18">
    <source>
        <dbReference type="EMBL" id="GAV92512.1"/>
    </source>
</evidence>
<keyword evidence="7" id="KW-0479">Metal-binding</keyword>
<dbReference type="PANTHER" id="PTHR11003:SF303">
    <property type="entry name" value="OS01G0696100 PROTEIN"/>
    <property type="match status" value="1"/>
</dbReference>
<keyword evidence="14 16" id="KW-0472">Membrane</keyword>
<dbReference type="Gene3D" id="1.10.287.70">
    <property type="match status" value="2"/>
</dbReference>
<reference evidence="19" key="1">
    <citation type="submission" date="2016-04" db="EMBL/GenBank/DDBJ databases">
        <title>Cephalotus genome sequencing.</title>
        <authorList>
            <person name="Fukushima K."/>
            <person name="Hasebe M."/>
            <person name="Fang X."/>
        </authorList>
    </citation>
    <scope>NUCLEOTIDE SEQUENCE [LARGE SCALE GENOMIC DNA]</scope>
    <source>
        <strain evidence="19">cv. St1</strain>
    </source>
</reference>
<dbReference type="GO" id="GO:0005886">
    <property type="term" value="C:plasma membrane"/>
    <property type="evidence" value="ECO:0007669"/>
    <property type="project" value="TreeGrafter"/>
</dbReference>
<comment type="similarity">
    <text evidence="2">Belongs to the two pore domain potassium channel (TC 1.A.1.7) family.</text>
</comment>
<dbReference type="GO" id="GO:0009705">
    <property type="term" value="C:plant-type vacuole membrane"/>
    <property type="evidence" value="ECO:0007669"/>
    <property type="project" value="TreeGrafter"/>
</dbReference>
<keyword evidence="15" id="KW-0407">Ion channel</keyword>
<comment type="caution">
    <text evidence="18">The sequence shown here is derived from an EMBL/GenBank/DDBJ whole genome shotgun (WGS) entry which is preliminary data.</text>
</comment>
<keyword evidence="5" id="KW-0633">Potassium transport</keyword>
<comment type="subcellular location">
    <subcellularLocation>
        <location evidence="1">Membrane</location>
        <topology evidence="1">Multi-pass membrane protein</topology>
    </subcellularLocation>
</comment>
<dbReference type="PRINTS" id="PR01333">
    <property type="entry name" value="2POREKCHANEL"/>
</dbReference>
<dbReference type="EMBL" id="BDDD01010164">
    <property type="protein sequence ID" value="GAV92512.1"/>
    <property type="molecule type" value="Genomic_DNA"/>
</dbReference>
<feature type="domain" description="Potassium channel" evidence="17">
    <location>
        <begin position="120"/>
        <end position="196"/>
    </location>
</feature>
<dbReference type="FunCoup" id="A0A1Q3DJA0">
    <property type="interactions" value="97"/>
</dbReference>
<evidence type="ECO:0000256" key="2">
    <source>
        <dbReference type="ARBA" id="ARBA00010159"/>
    </source>
</evidence>
<evidence type="ECO:0000256" key="10">
    <source>
        <dbReference type="ARBA" id="ARBA00022837"/>
    </source>
</evidence>
<gene>
    <name evidence="18" type="ORF">CFOL_v3_35891</name>
</gene>
<feature type="domain" description="Potassium channel" evidence="17">
    <location>
        <begin position="241"/>
        <end position="310"/>
    </location>
</feature>
<dbReference type="GO" id="GO:0046872">
    <property type="term" value="F:metal ion binding"/>
    <property type="evidence" value="ECO:0007669"/>
    <property type="project" value="UniProtKB-KW"/>
</dbReference>
<dbReference type="FunFam" id="1.10.287.70:FF:000138">
    <property type="entry name" value="Two-pore potassium channel 2-like"/>
    <property type="match status" value="1"/>
</dbReference>
<evidence type="ECO:0000256" key="14">
    <source>
        <dbReference type="ARBA" id="ARBA00023136"/>
    </source>
</evidence>
<evidence type="ECO:0000256" key="15">
    <source>
        <dbReference type="ARBA" id="ARBA00023303"/>
    </source>
</evidence>
<dbReference type="InterPro" id="IPR003280">
    <property type="entry name" value="2pore_dom_K_chnl"/>
</dbReference>
<dbReference type="InParanoid" id="A0A1Q3DJA0"/>
<evidence type="ECO:0000256" key="8">
    <source>
        <dbReference type="ARBA" id="ARBA00022737"/>
    </source>
</evidence>
<dbReference type="GO" id="GO:0030322">
    <property type="term" value="P:stabilization of membrane potential"/>
    <property type="evidence" value="ECO:0007669"/>
    <property type="project" value="TreeGrafter"/>
</dbReference>
<evidence type="ECO:0000256" key="1">
    <source>
        <dbReference type="ARBA" id="ARBA00004141"/>
    </source>
</evidence>
<evidence type="ECO:0000256" key="5">
    <source>
        <dbReference type="ARBA" id="ARBA00022538"/>
    </source>
</evidence>
<evidence type="ECO:0000256" key="6">
    <source>
        <dbReference type="ARBA" id="ARBA00022692"/>
    </source>
</evidence>
<evidence type="ECO:0000256" key="16">
    <source>
        <dbReference type="SAM" id="Phobius"/>
    </source>
</evidence>
<organism evidence="18 19">
    <name type="scientific">Cephalotus follicularis</name>
    <name type="common">Albany pitcher plant</name>
    <dbReference type="NCBI Taxonomy" id="3775"/>
    <lineage>
        <taxon>Eukaryota</taxon>
        <taxon>Viridiplantae</taxon>
        <taxon>Streptophyta</taxon>
        <taxon>Embryophyta</taxon>
        <taxon>Tracheophyta</taxon>
        <taxon>Spermatophyta</taxon>
        <taxon>Magnoliopsida</taxon>
        <taxon>eudicotyledons</taxon>
        <taxon>Gunneridae</taxon>
        <taxon>Pentapetalae</taxon>
        <taxon>rosids</taxon>
        <taxon>fabids</taxon>
        <taxon>Oxalidales</taxon>
        <taxon>Cephalotaceae</taxon>
        <taxon>Cephalotus</taxon>
    </lineage>
</organism>
<feature type="transmembrane region" description="Helical" evidence="16">
    <location>
        <begin position="169"/>
        <end position="189"/>
    </location>
</feature>